<dbReference type="EMBL" id="JAHQIW010004374">
    <property type="protein sequence ID" value="KAJ1362115.1"/>
    <property type="molecule type" value="Genomic_DNA"/>
</dbReference>
<organism evidence="1 2">
    <name type="scientific">Parelaphostrongylus tenuis</name>
    <name type="common">Meningeal worm</name>
    <dbReference type="NCBI Taxonomy" id="148309"/>
    <lineage>
        <taxon>Eukaryota</taxon>
        <taxon>Metazoa</taxon>
        <taxon>Ecdysozoa</taxon>
        <taxon>Nematoda</taxon>
        <taxon>Chromadorea</taxon>
        <taxon>Rhabditida</taxon>
        <taxon>Rhabditina</taxon>
        <taxon>Rhabditomorpha</taxon>
        <taxon>Strongyloidea</taxon>
        <taxon>Metastrongylidae</taxon>
        <taxon>Parelaphostrongylus</taxon>
    </lineage>
</organism>
<name>A0AAD5MP17_PARTN</name>
<evidence type="ECO:0000313" key="1">
    <source>
        <dbReference type="EMBL" id="KAJ1362115.1"/>
    </source>
</evidence>
<gene>
    <name evidence="1" type="ORF">KIN20_021540</name>
</gene>
<comment type="caution">
    <text evidence="1">The sequence shown here is derived from an EMBL/GenBank/DDBJ whole genome shotgun (WGS) entry which is preliminary data.</text>
</comment>
<keyword evidence="2" id="KW-1185">Reference proteome</keyword>
<evidence type="ECO:0000313" key="2">
    <source>
        <dbReference type="Proteomes" id="UP001196413"/>
    </source>
</evidence>
<dbReference type="AlphaFoldDB" id="A0AAD5MP17"/>
<sequence length="106" mass="11723">MASTQQYQVMNGTFTYVITWRQNDCHAKSLTECYLALKHEHQDILKGKKALFTAMTFSSGEEGKEVVILELGPTKSLTIRKGAKNGATDALLNVSNEGTIETERKG</sequence>
<dbReference type="Proteomes" id="UP001196413">
    <property type="component" value="Unassembled WGS sequence"/>
</dbReference>
<reference evidence="1" key="1">
    <citation type="submission" date="2021-06" db="EMBL/GenBank/DDBJ databases">
        <title>Parelaphostrongylus tenuis whole genome reference sequence.</title>
        <authorList>
            <person name="Garwood T.J."/>
            <person name="Larsen P.A."/>
            <person name="Fountain-Jones N.M."/>
            <person name="Garbe J.R."/>
            <person name="Macchietto M.G."/>
            <person name="Kania S.A."/>
            <person name="Gerhold R.W."/>
            <person name="Richards J.E."/>
            <person name="Wolf T.M."/>
        </authorList>
    </citation>
    <scope>NUCLEOTIDE SEQUENCE</scope>
    <source>
        <strain evidence="1">MNPRO001-30</strain>
        <tissue evidence="1">Meninges</tissue>
    </source>
</reference>
<protein>
    <submittedName>
        <fullName evidence="1">Uncharacterized protein</fullName>
    </submittedName>
</protein>
<proteinExistence type="predicted"/>
<accession>A0AAD5MP17</accession>